<reference evidence="8" key="3">
    <citation type="journal article" date="2012" name="PLoS Pathog.">
        <title>Comparative genomics of the apicomplexan parasites Toxoplasma gondii and Neospora caninum: Coccidia differing in host range and transmission strategy.</title>
        <authorList>
            <person name="Reid A.J."/>
            <person name="Vermont S.J."/>
            <person name="Cotton J.A."/>
            <person name="Harris D."/>
            <person name="Hill-Cawthorne G.A."/>
            <person name="Konen-Waisman S."/>
            <person name="Latham S.M."/>
            <person name="Mourier T."/>
            <person name="Norton R."/>
            <person name="Quail M.A."/>
            <person name="Sanders M."/>
            <person name="Shanmugam D."/>
            <person name="Sohal A."/>
            <person name="Wasmuth J.D."/>
            <person name="Brunk B."/>
            <person name="Grigg M.E."/>
            <person name="Howard J.C."/>
            <person name="Parkinson J."/>
            <person name="Roos D.S."/>
            <person name="Trees A.J."/>
            <person name="Berriman M."/>
            <person name="Pain A."/>
            <person name="Wastling J.M."/>
        </authorList>
    </citation>
    <scope>NUCLEOTIDE SEQUENCE [LARGE SCALE GENOMIC DNA]</scope>
    <source>
        <strain evidence="8">Liverpool</strain>
    </source>
</reference>
<evidence type="ECO:0000313" key="8">
    <source>
        <dbReference type="Proteomes" id="UP000007494"/>
    </source>
</evidence>
<evidence type="ECO:0000256" key="2">
    <source>
        <dbReference type="ARBA" id="ARBA00022692"/>
    </source>
</evidence>
<keyword evidence="3 5" id="KW-1133">Transmembrane helix</keyword>
<gene>
    <name evidence="7" type="ORF">BN1204_038870</name>
    <name evidence="6" type="ORF">NCLIV_038870</name>
</gene>
<dbReference type="InterPro" id="IPR013714">
    <property type="entry name" value="Golgi_TVP15"/>
</dbReference>
<dbReference type="OMA" id="VLMGIMC"/>
<comment type="subcellular location">
    <subcellularLocation>
        <location evidence="1">Membrane</location>
        <topology evidence="1">Multi-pass membrane protein</topology>
    </subcellularLocation>
</comment>
<keyword evidence="4 5" id="KW-0472">Membrane</keyword>
<feature type="transmembrane region" description="Helical" evidence="5">
    <location>
        <begin position="123"/>
        <end position="144"/>
    </location>
</feature>
<dbReference type="AlphaFoldDB" id="F0VAV4"/>
<dbReference type="PANTHER" id="PTHR28128:SF1">
    <property type="entry name" value="GOLGI APPARATUS MEMBRANE PROTEIN TVP15"/>
    <property type="match status" value="1"/>
</dbReference>
<reference evidence="6" key="2">
    <citation type="submission" date="2011-03" db="EMBL/GenBank/DDBJ databases">
        <title>Comparative genomics and transcriptomics of Neospora caninum and Toxoplasma gondii.</title>
        <authorList>
            <person name="Reid A.J."/>
            <person name="Sohal A."/>
            <person name="Harris D."/>
            <person name="Quail M."/>
            <person name="Sanders M."/>
            <person name="Berriman M."/>
            <person name="Wastling J.M."/>
            <person name="Pain A."/>
        </authorList>
    </citation>
    <scope>NUCLEOTIDE SEQUENCE</scope>
    <source>
        <strain evidence="6">Liverpool</strain>
    </source>
</reference>
<dbReference type="PANTHER" id="PTHR28128">
    <property type="entry name" value="GOLGI APPARATUS MEMBRANE PROTEIN TVP15"/>
    <property type="match status" value="1"/>
</dbReference>
<accession>F0VAV4</accession>
<keyword evidence="8" id="KW-1185">Reference proteome</keyword>
<feature type="transmembrane region" description="Helical" evidence="5">
    <location>
        <begin position="218"/>
        <end position="239"/>
    </location>
</feature>
<dbReference type="InParanoid" id="F0VAV4"/>
<dbReference type="VEuPathDB" id="ToxoDB:NCLIV_038870"/>
<dbReference type="Proteomes" id="UP000007494">
    <property type="component" value="Chromosome IX"/>
</dbReference>
<evidence type="ECO:0000256" key="4">
    <source>
        <dbReference type="ARBA" id="ARBA00023136"/>
    </source>
</evidence>
<evidence type="ECO:0000313" key="7">
    <source>
        <dbReference type="EMBL" id="CEL68113.1"/>
    </source>
</evidence>
<evidence type="ECO:0000313" key="6">
    <source>
        <dbReference type="EMBL" id="CBZ50812.1"/>
    </source>
</evidence>
<evidence type="ECO:0000256" key="5">
    <source>
        <dbReference type="SAM" id="Phobius"/>
    </source>
</evidence>
<dbReference type="eggNOG" id="ENOG502SEN8">
    <property type="taxonomic scope" value="Eukaryota"/>
</dbReference>
<dbReference type="EMBL" id="LN714484">
    <property type="protein sequence ID" value="CEL68113.1"/>
    <property type="molecule type" value="Genomic_DNA"/>
</dbReference>
<sequence>MDPYLASSSYAAYCEAGQAEAAGRGGRGQRRREQGEPRPLDFSANAFLASQALRFVQAESHGAPHAAPESQFGVEEAGARFTRAALEGTMRVGSRVGTALLQEGGKILERTNLVGEGPKPLRALCFVGGVGLIAVTVLQIMNIFSMVGNPASYILQFFLMMFGVAICVVEAKDLEQLERLQPFFATWFKFLTVPLGKGLFYILVGAICLSLWTSNFFLLFVGGYMVLMGIMCVMIHFGLRHQLQRNGIDVSDDEEDSQRVRVGEQIGANQIQQALYNPAPY</sequence>
<feature type="transmembrane region" description="Helical" evidence="5">
    <location>
        <begin position="190"/>
        <end position="212"/>
    </location>
</feature>
<proteinExistence type="predicted"/>
<name>F0VAV4_NEOCL</name>
<reference evidence="7" key="4">
    <citation type="journal article" date="2015" name="PLoS ONE">
        <title>Comprehensive Evaluation of Toxoplasma gondii VEG and Neospora caninum LIV Genomes with Tachyzoite Stage Transcriptome and Proteome Defines Novel Transcript Features.</title>
        <authorList>
            <person name="Ramaprasad A."/>
            <person name="Mourier T."/>
            <person name="Naeem R."/>
            <person name="Malas T.B."/>
            <person name="Moussa E."/>
            <person name="Panigrahi A."/>
            <person name="Vermont S.J."/>
            <person name="Otto T.D."/>
            <person name="Wastling J."/>
            <person name="Pain A."/>
        </authorList>
    </citation>
    <scope>NUCLEOTIDE SEQUENCE</scope>
    <source>
        <strain evidence="7">Liverpool</strain>
    </source>
</reference>
<dbReference type="EMBL" id="FR823385">
    <property type="protein sequence ID" value="CBZ50812.1"/>
    <property type="molecule type" value="Genomic_DNA"/>
</dbReference>
<evidence type="ECO:0000256" key="3">
    <source>
        <dbReference type="ARBA" id="ARBA00022989"/>
    </source>
</evidence>
<keyword evidence="2 5" id="KW-0812">Transmembrane</keyword>
<dbReference type="GeneID" id="13441846"/>
<dbReference type="RefSeq" id="XP_003880845.1">
    <property type="nucleotide sequence ID" value="XM_003880796.1"/>
</dbReference>
<feature type="transmembrane region" description="Helical" evidence="5">
    <location>
        <begin position="150"/>
        <end position="169"/>
    </location>
</feature>
<evidence type="ECO:0008006" key="9">
    <source>
        <dbReference type="Google" id="ProtNLM"/>
    </source>
</evidence>
<reference evidence="6" key="1">
    <citation type="submission" date="2011-02" db="EMBL/GenBank/DDBJ databases">
        <authorList>
            <person name="Aslett M."/>
        </authorList>
    </citation>
    <scope>NUCLEOTIDE SEQUENCE</scope>
    <source>
        <strain evidence="6">Liverpool</strain>
    </source>
</reference>
<protein>
    <recommendedName>
        <fullName evidence="9">COPI associated protein</fullName>
    </recommendedName>
</protein>
<dbReference type="Pfam" id="PF08507">
    <property type="entry name" value="COPI_assoc"/>
    <property type="match status" value="1"/>
</dbReference>
<dbReference type="OrthoDB" id="423534at2759"/>
<dbReference type="GO" id="GO:0016020">
    <property type="term" value="C:membrane"/>
    <property type="evidence" value="ECO:0007669"/>
    <property type="project" value="UniProtKB-SubCell"/>
</dbReference>
<organism evidence="6 8">
    <name type="scientific">Neospora caninum (strain Liverpool)</name>
    <dbReference type="NCBI Taxonomy" id="572307"/>
    <lineage>
        <taxon>Eukaryota</taxon>
        <taxon>Sar</taxon>
        <taxon>Alveolata</taxon>
        <taxon>Apicomplexa</taxon>
        <taxon>Conoidasida</taxon>
        <taxon>Coccidia</taxon>
        <taxon>Eucoccidiorida</taxon>
        <taxon>Eimeriorina</taxon>
        <taxon>Sarcocystidae</taxon>
        <taxon>Neospora</taxon>
    </lineage>
</organism>
<evidence type="ECO:0000256" key="1">
    <source>
        <dbReference type="ARBA" id="ARBA00004141"/>
    </source>
</evidence>